<organism evidence="2 3">
    <name type="scientific">Austropuccinia psidii MF-1</name>
    <dbReference type="NCBI Taxonomy" id="1389203"/>
    <lineage>
        <taxon>Eukaryota</taxon>
        <taxon>Fungi</taxon>
        <taxon>Dikarya</taxon>
        <taxon>Basidiomycota</taxon>
        <taxon>Pucciniomycotina</taxon>
        <taxon>Pucciniomycetes</taxon>
        <taxon>Pucciniales</taxon>
        <taxon>Sphaerophragmiaceae</taxon>
        <taxon>Austropuccinia</taxon>
    </lineage>
</organism>
<dbReference type="InterPro" id="IPR043502">
    <property type="entry name" value="DNA/RNA_pol_sf"/>
</dbReference>
<dbReference type="PANTHER" id="PTHR24559:SF435">
    <property type="entry name" value="RIBONUCLEASE H"/>
    <property type="match status" value="1"/>
</dbReference>
<dbReference type="Proteomes" id="UP000765509">
    <property type="component" value="Unassembled WGS sequence"/>
</dbReference>
<reference evidence="2" key="1">
    <citation type="submission" date="2021-03" db="EMBL/GenBank/DDBJ databases">
        <title>Draft genome sequence of rust myrtle Austropuccinia psidii MF-1, a brazilian biotype.</title>
        <authorList>
            <person name="Quecine M.C."/>
            <person name="Pachon D.M.R."/>
            <person name="Bonatelli M.L."/>
            <person name="Correr F.H."/>
            <person name="Franceschini L.M."/>
            <person name="Leite T.F."/>
            <person name="Margarido G.R.A."/>
            <person name="Almeida C.A."/>
            <person name="Ferrarezi J.A."/>
            <person name="Labate C.A."/>
        </authorList>
    </citation>
    <scope>NUCLEOTIDE SEQUENCE</scope>
    <source>
        <strain evidence="2">MF-1</strain>
    </source>
</reference>
<dbReference type="PANTHER" id="PTHR24559">
    <property type="entry name" value="TRANSPOSON TY3-I GAG-POL POLYPROTEIN"/>
    <property type="match status" value="1"/>
</dbReference>
<dbReference type="InterPro" id="IPR000477">
    <property type="entry name" value="RT_dom"/>
</dbReference>
<comment type="caution">
    <text evidence="2">The sequence shown here is derived from an EMBL/GenBank/DDBJ whole genome shotgun (WGS) entry which is preliminary data.</text>
</comment>
<dbReference type="SUPFAM" id="SSF56672">
    <property type="entry name" value="DNA/RNA polymerases"/>
    <property type="match status" value="1"/>
</dbReference>
<dbReference type="OrthoDB" id="6776860at2759"/>
<accession>A0A9Q3DY78</accession>
<dbReference type="EMBL" id="AVOT02022908">
    <property type="protein sequence ID" value="MBW0512641.1"/>
    <property type="molecule type" value="Genomic_DNA"/>
</dbReference>
<dbReference type="Pfam" id="PF00078">
    <property type="entry name" value="RVT_1"/>
    <property type="match status" value="1"/>
</dbReference>
<dbReference type="InterPro" id="IPR053134">
    <property type="entry name" value="RNA-dir_DNA_polymerase"/>
</dbReference>
<evidence type="ECO:0000313" key="2">
    <source>
        <dbReference type="EMBL" id="MBW0512641.1"/>
    </source>
</evidence>
<dbReference type="Gene3D" id="3.10.10.10">
    <property type="entry name" value="HIV Type 1 Reverse Transcriptase, subunit A, domain 1"/>
    <property type="match status" value="1"/>
</dbReference>
<evidence type="ECO:0000259" key="1">
    <source>
        <dbReference type="Pfam" id="PF00078"/>
    </source>
</evidence>
<evidence type="ECO:0000313" key="3">
    <source>
        <dbReference type="Proteomes" id="UP000765509"/>
    </source>
</evidence>
<dbReference type="InterPro" id="IPR043128">
    <property type="entry name" value="Rev_trsase/Diguanyl_cyclase"/>
</dbReference>
<proteinExistence type="predicted"/>
<feature type="domain" description="Reverse transcriptase" evidence="1">
    <location>
        <begin position="131"/>
        <end position="276"/>
    </location>
</feature>
<gene>
    <name evidence="2" type="ORF">O181_052356</name>
</gene>
<keyword evidence="3" id="KW-1185">Reference proteome</keyword>
<dbReference type="CDD" id="cd01647">
    <property type="entry name" value="RT_LTR"/>
    <property type="match status" value="1"/>
</dbReference>
<name>A0A9Q3DY78_9BASI</name>
<protein>
    <recommendedName>
        <fullName evidence="1">Reverse transcriptase domain-containing protein</fullName>
    </recommendedName>
</protein>
<dbReference type="Gene3D" id="3.30.70.270">
    <property type="match status" value="1"/>
</dbReference>
<dbReference type="AlphaFoldDB" id="A0A9Q3DY78"/>
<sequence>MSKQIYRISSVKDTSKEPFVANQLVEAENNQSLSPKMRHDPIDVLYTYKNALASDNEPLGAIKGHEVDINLNIHRPYPPVLRRPVYPASPRARKALEKHIQELNQLDVLRKVGHNEEVEVTTPVIIAWNNDKSRMVEDFRSLNTYTAPDRYPIPQIKKTLTQLSNPTYITSVDALRCFHQKRLKVKTKKLLRIITHFGIYEYLRMPFCIENAPCHYQSMKNTIFSTQLSKHWLILHIDYIIIFSDSWSMNLERLSRVLDKATGVNMKISLKKWSFFL</sequence>